<organism evidence="8 9">
    <name type="scientific">Pollutimonas harenae</name>
    <dbReference type="NCBI Taxonomy" id="657015"/>
    <lineage>
        <taxon>Bacteria</taxon>
        <taxon>Pseudomonadati</taxon>
        <taxon>Pseudomonadota</taxon>
        <taxon>Betaproteobacteria</taxon>
        <taxon>Burkholderiales</taxon>
        <taxon>Alcaligenaceae</taxon>
        <taxon>Pollutimonas</taxon>
    </lineage>
</organism>
<dbReference type="OrthoDB" id="9790349at2"/>
<dbReference type="InterPro" id="IPR001214">
    <property type="entry name" value="SET_dom"/>
</dbReference>
<evidence type="ECO:0000259" key="7">
    <source>
        <dbReference type="PROSITE" id="PS50868"/>
    </source>
</evidence>
<evidence type="ECO:0000313" key="8">
    <source>
        <dbReference type="EMBL" id="NYT84533.1"/>
    </source>
</evidence>
<dbReference type="PANTHER" id="PTHR22884">
    <property type="entry name" value="SET DOMAIN PROTEINS"/>
    <property type="match status" value="1"/>
</dbReference>
<reference evidence="8 9" key="1">
    <citation type="submission" date="2020-07" db="EMBL/GenBank/DDBJ databases">
        <title>Taxonomic revisions and descriptions of new bacterial species based on genomic comparisons in the high-G+C-content subgroup of the family Alcaligenaceae.</title>
        <authorList>
            <person name="Szabo A."/>
            <person name="Felfoldi T."/>
        </authorList>
    </citation>
    <scope>NUCLEOTIDE SEQUENCE [LARGE SCALE GENOMIC DNA]</scope>
    <source>
        <strain evidence="8 9">DSM 25667</strain>
    </source>
</reference>
<dbReference type="Proteomes" id="UP000554144">
    <property type="component" value="Unassembled WGS sequence"/>
</dbReference>
<dbReference type="InterPro" id="IPR046341">
    <property type="entry name" value="SET_dom_sf"/>
</dbReference>
<dbReference type="SUPFAM" id="SSF82199">
    <property type="entry name" value="SET domain"/>
    <property type="match status" value="1"/>
</dbReference>
<protein>
    <submittedName>
        <fullName evidence="8">SET domain-containing protein-lysine N-methyltransferase</fullName>
    </submittedName>
</protein>
<sequence>MTDPATPWHLVKKSTLHGNGVFAARDIPAGTQIIEYRGKRITPEQADDMHPVNPDDPFHTFFFSLSSGKIIDGGQRGNEARWINHACAPNCETQENASGKKVFVVALEDIPAGAELFYDYGLILDGRITKKLRSQYQCLCGAESCRGTMLALPKKKSGSGKKKKAGKPSK</sequence>
<dbReference type="GO" id="GO:0008168">
    <property type="term" value="F:methyltransferase activity"/>
    <property type="evidence" value="ECO:0007669"/>
    <property type="project" value="UniProtKB-KW"/>
</dbReference>
<dbReference type="GO" id="GO:0005694">
    <property type="term" value="C:chromosome"/>
    <property type="evidence" value="ECO:0007669"/>
    <property type="project" value="UniProtKB-SubCell"/>
</dbReference>
<evidence type="ECO:0000313" key="9">
    <source>
        <dbReference type="Proteomes" id="UP000554144"/>
    </source>
</evidence>
<dbReference type="RefSeq" id="WP_130038305.1">
    <property type="nucleotide sequence ID" value="NZ_JACCEV010000001.1"/>
</dbReference>
<evidence type="ECO:0000256" key="4">
    <source>
        <dbReference type="ARBA" id="ARBA00022679"/>
    </source>
</evidence>
<name>A0A853H1T4_9BURK</name>
<comment type="subcellular location">
    <subcellularLocation>
        <location evidence="1">Chromosome</location>
    </subcellularLocation>
</comment>
<dbReference type="AlphaFoldDB" id="A0A853H1T4"/>
<gene>
    <name evidence="8" type="ORF">H0A62_02850</name>
</gene>
<keyword evidence="4 8" id="KW-0808">Transferase</keyword>
<dbReference type="InterPro" id="IPR003616">
    <property type="entry name" value="Post-SET_dom"/>
</dbReference>
<dbReference type="PROSITE" id="PS50280">
    <property type="entry name" value="SET"/>
    <property type="match status" value="1"/>
</dbReference>
<evidence type="ECO:0000256" key="5">
    <source>
        <dbReference type="ARBA" id="ARBA00022691"/>
    </source>
</evidence>
<dbReference type="EMBL" id="JACCEV010000001">
    <property type="protein sequence ID" value="NYT84533.1"/>
    <property type="molecule type" value="Genomic_DNA"/>
</dbReference>
<dbReference type="InterPro" id="IPR050777">
    <property type="entry name" value="SET2_Histone-Lys_MeTrsfase"/>
</dbReference>
<dbReference type="Pfam" id="PF00856">
    <property type="entry name" value="SET"/>
    <property type="match status" value="1"/>
</dbReference>
<evidence type="ECO:0000256" key="1">
    <source>
        <dbReference type="ARBA" id="ARBA00004286"/>
    </source>
</evidence>
<feature type="domain" description="Post-SET" evidence="7">
    <location>
        <begin position="134"/>
        <end position="150"/>
    </location>
</feature>
<keyword evidence="5" id="KW-0949">S-adenosyl-L-methionine</keyword>
<dbReference type="Gene3D" id="2.170.270.10">
    <property type="entry name" value="SET domain"/>
    <property type="match status" value="1"/>
</dbReference>
<keyword evidence="2" id="KW-0158">Chromosome</keyword>
<evidence type="ECO:0000259" key="6">
    <source>
        <dbReference type="PROSITE" id="PS50280"/>
    </source>
</evidence>
<feature type="domain" description="SET" evidence="6">
    <location>
        <begin position="1"/>
        <end position="121"/>
    </location>
</feature>
<comment type="caution">
    <text evidence="8">The sequence shown here is derived from an EMBL/GenBank/DDBJ whole genome shotgun (WGS) entry which is preliminary data.</text>
</comment>
<accession>A0A853H1T4</accession>
<dbReference type="GO" id="GO:0032259">
    <property type="term" value="P:methylation"/>
    <property type="evidence" value="ECO:0007669"/>
    <property type="project" value="UniProtKB-KW"/>
</dbReference>
<keyword evidence="9" id="KW-1185">Reference proteome</keyword>
<evidence type="ECO:0000256" key="2">
    <source>
        <dbReference type="ARBA" id="ARBA00022454"/>
    </source>
</evidence>
<keyword evidence="3 8" id="KW-0489">Methyltransferase</keyword>
<proteinExistence type="predicted"/>
<dbReference type="SMART" id="SM00317">
    <property type="entry name" value="SET"/>
    <property type="match status" value="1"/>
</dbReference>
<evidence type="ECO:0000256" key="3">
    <source>
        <dbReference type="ARBA" id="ARBA00022603"/>
    </source>
</evidence>
<dbReference type="PROSITE" id="PS50868">
    <property type="entry name" value="POST_SET"/>
    <property type="match status" value="1"/>
</dbReference>